<organism evidence="1 2">
    <name type="scientific">Rahnella aquatilis (strain ATCC 33071 / DSM 4594 / JCM 1683 / NBRC 105701 / NCIMB 13365 / CIP 78.65)</name>
    <dbReference type="NCBI Taxonomy" id="745277"/>
    <lineage>
        <taxon>Bacteria</taxon>
        <taxon>Pseudomonadati</taxon>
        <taxon>Pseudomonadota</taxon>
        <taxon>Gammaproteobacteria</taxon>
        <taxon>Enterobacterales</taxon>
        <taxon>Yersiniaceae</taxon>
        <taxon>Rahnella</taxon>
    </lineage>
</organism>
<evidence type="ECO:0000313" key="2">
    <source>
        <dbReference type="Proteomes" id="UP000009010"/>
    </source>
</evidence>
<sequence length="136" mass="15213">MAKISISEASRLTGKSRTTLHRLIKAGELSSCSGMKNTKLLDTSELLRVFGTLSSVQPAQLDGQVTGQRFTSETAQSEQVHQQLTQEVEHLRELVTAQQSHIDSLKQAMLLLEHKKEIQPVAAASDNSPWWRFWKS</sequence>
<dbReference type="KEGG" id="raq:Rahaq2_5115"/>
<dbReference type="EMBL" id="CP003247">
    <property type="protein sequence ID" value="AEX54814.1"/>
    <property type="molecule type" value="Genomic_DNA"/>
</dbReference>
<dbReference type="AlphaFoldDB" id="H2J2L7"/>
<geneLocation type="plasmid" evidence="1 2">
    <name>pRahaq203</name>
</geneLocation>
<evidence type="ECO:0000313" key="1">
    <source>
        <dbReference type="EMBL" id="AEX54814.1"/>
    </source>
</evidence>
<evidence type="ECO:0008006" key="3">
    <source>
        <dbReference type="Google" id="ProtNLM"/>
    </source>
</evidence>
<dbReference type="HOGENOM" id="CLU_138441_0_0_6"/>
<reference evidence="1 2" key="1">
    <citation type="journal article" date="2012" name="J. Bacteriol.">
        <title>Complete Genome Sequence of Rahnella aquatilis CIP 78.65.</title>
        <authorList>
            <person name="Martinez R.J."/>
            <person name="Bruce D."/>
            <person name="Detter C."/>
            <person name="Goodwin L.A."/>
            <person name="Han J."/>
            <person name="Han C.S."/>
            <person name="Held B."/>
            <person name="Land M.L."/>
            <person name="Mikhailova N."/>
            <person name="Nolan M."/>
            <person name="Pennacchio L."/>
            <person name="Pitluck S."/>
            <person name="Tapia R."/>
            <person name="Woyke T."/>
            <person name="Sobecky P.A."/>
        </authorList>
    </citation>
    <scope>NUCLEOTIDE SEQUENCE [LARGE SCALE GENOMIC DNA]</scope>
    <source>
        <strain evidence="2">ATCC 33071 / DSM 4594 / JCM 1683 / NBRC 105701 / NCIMB 13365 / CIP 78.65</strain>
        <plasmid evidence="1">pRahaq203</plasmid>
    </source>
</reference>
<dbReference type="PATRIC" id="fig|745277.3.peg.4882"/>
<reference evidence="2" key="2">
    <citation type="submission" date="2012-01" db="EMBL/GenBank/DDBJ databases">
        <title>Complete sequence of plasmid 3 of Rahnella aquatilis CIP 78.65.</title>
        <authorList>
            <person name="Lucas S."/>
            <person name="Han J."/>
            <person name="Lapidus A."/>
            <person name="Cheng J.-F."/>
            <person name="Goodwin L."/>
            <person name="Pitluck S."/>
            <person name="Peters L."/>
            <person name="Ovchinnikova G."/>
            <person name="Held B."/>
            <person name="Detter J.C."/>
            <person name="Han C."/>
            <person name="Tapia R."/>
            <person name="Land M."/>
            <person name="Hauser L."/>
            <person name="Kyrpides N."/>
            <person name="Ivanova N."/>
            <person name="Pagani I."/>
            <person name="Sobecky P."/>
            <person name="Martinez R."/>
            <person name="Woyke T."/>
        </authorList>
    </citation>
    <scope>NUCLEOTIDE SEQUENCE [LARGE SCALE GENOMIC DNA]</scope>
    <source>
        <strain evidence="2">ATCC 33071 / DSM 4594 / JCM 1683 / NBRC 105701 / NCIMB 13365 / CIP 78.65</strain>
        <plasmid evidence="2">pRahaq203</plasmid>
    </source>
</reference>
<keyword evidence="2" id="KW-1185">Reference proteome</keyword>
<dbReference type="Proteomes" id="UP000009010">
    <property type="component" value="Plasmid pRahaq203"/>
</dbReference>
<proteinExistence type="predicted"/>
<accession>H2J2L7</accession>
<dbReference type="RefSeq" id="WP_014440114.1">
    <property type="nucleotide sequence ID" value="NC_017092.1"/>
</dbReference>
<protein>
    <recommendedName>
        <fullName evidence="3">Helix-turn-helix domain-containing protein</fullName>
    </recommendedName>
</protein>
<dbReference type="OrthoDB" id="962262at2"/>
<keyword evidence="1" id="KW-0614">Plasmid</keyword>
<gene>
    <name evidence="1" type="ordered locus">Rahaq2_5115</name>
</gene>
<name>H2J2L7_RAHAC</name>